<sequence length="372" mass="43461">MALDSKIWDKDDKRTWREAGNRLLSLLAHENLEVRRQAARKIGWFYTQATKQLHTYHDFVQEENGEFTDNEITNGLYEREQEICDRLPPLPQMFEIIQTLEIDGFGIAGVFLSALSEAEDKLLARHRRFDLHQWLWHTLARSPTLEPLSTLLTLTFDCLGFHIAMRFLEDVEAAWRCLDLGRRDVAYLIAMYLSDRPVDGMEPVLMALGCDRDPEVVRRISWHLAYYYHVLHPQGALLGYVEQIQGLPEIDLFLLQNQRESSESTSESPFAAIVYAQGKGNYLEDEIARKWLDRICPACQDGIPIGDREFPYEIPPMRNWQQMGFRVEYCRYDDSSSHNEEAPNWYSVKVWGRDCLDWNPKLRIAKTQEIQS</sequence>
<dbReference type="Proteomes" id="UP001333818">
    <property type="component" value="Unassembled WGS sequence"/>
</dbReference>
<comment type="caution">
    <text evidence="1">The sequence shown here is derived from an EMBL/GenBank/DDBJ whole genome shotgun (WGS) entry which is preliminary data.</text>
</comment>
<evidence type="ECO:0000313" key="1">
    <source>
        <dbReference type="EMBL" id="MEE3719678.1"/>
    </source>
</evidence>
<name>A0AAW9Q907_9CYAN</name>
<accession>A0AAW9Q907</accession>
<organism evidence="1 2">
    <name type="scientific">Tumidithrix elongata BACA0141</name>
    <dbReference type="NCBI Taxonomy" id="2716417"/>
    <lineage>
        <taxon>Bacteria</taxon>
        <taxon>Bacillati</taxon>
        <taxon>Cyanobacteriota</taxon>
        <taxon>Cyanophyceae</taxon>
        <taxon>Pseudanabaenales</taxon>
        <taxon>Pseudanabaenaceae</taxon>
        <taxon>Tumidithrix</taxon>
        <taxon>Tumidithrix elongata</taxon>
    </lineage>
</organism>
<evidence type="ECO:0000313" key="2">
    <source>
        <dbReference type="Proteomes" id="UP001333818"/>
    </source>
</evidence>
<dbReference type="AlphaFoldDB" id="A0AAW9Q907"/>
<evidence type="ECO:0008006" key="3">
    <source>
        <dbReference type="Google" id="ProtNLM"/>
    </source>
</evidence>
<reference evidence="1" key="1">
    <citation type="submission" date="2024-01" db="EMBL/GenBank/DDBJ databases">
        <title>Bank of Algae and Cyanobacteria of the Azores (BACA) strain genomes.</title>
        <authorList>
            <person name="Luz R."/>
            <person name="Cordeiro R."/>
            <person name="Fonseca A."/>
            <person name="Goncalves V."/>
        </authorList>
    </citation>
    <scope>NUCLEOTIDE SEQUENCE</scope>
    <source>
        <strain evidence="1">BACA0141</strain>
    </source>
</reference>
<proteinExistence type="predicted"/>
<dbReference type="EMBL" id="JAZBJZ010000157">
    <property type="protein sequence ID" value="MEE3719678.1"/>
    <property type="molecule type" value="Genomic_DNA"/>
</dbReference>
<dbReference type="RefSeq" id="WP_330486115.1">
    <property type="nucleotide sequence ID" value="NZ_JAZBJZ010000157.1"/>
</dbReference>
<protein>
    <recommendedName>
        <fullName evidence="3">HEAT repeat domain-containing protein</fullName>
    </recommendedName>
</protein>
<gene>
    <name evidence="1" type="ORF">V2H45_23330</name>
</gene>
<keyword evidence="2" id="KW-1185">Reference proteome</keyword>